<evidence type="ECO:0000313" key="4">
    <source>
        <dbReference type="EMBL" id="MFC6952050.1"/>
    </source>
</evidence>
<dbReference type="EMBL" id="JBHSXN010000001">
    <property type="protein sequence ID" value="MFC6952050.1"/>
    <property type="molecule type" value="Genomic_DNA"/>
</dbReference>
<dbReference type="PANTHER" id="PTHR43606">
    <property type="entry name" value="PHOSPHATASE, PUTATIVE (AFU_ORTHOLOGUE AFUA_6G08710)-RELATED"/>
    <property type="match status" value="1"/>
</dbReference>
<dbReference type="InterPro" id="IPR018946">
    <property type="entry name" value="PhoD-like_MPP"/>
</dbReference>
<protein>
    <submittedName>
        <fullName evidence="4">Alkaline phosphatase D family protein</fullName>
    </submittedName>
</protein>
<dbReference type="PANTHER" id="PTHR43606:SF2">
    <property type="entry name" value="ALKALINE PHOSPHATASE FAMILY PROTEIN (AFU_ORTHOLOGUE AFUA_5G03860)"/>
    <property type="match status" value="1"/>
</dbReference>
<dbReference type="AlphaFoldDB" id="A0ABD5V9U2"/>
<dbReference type="Gene3D" id="2.60.40.380">
    <property type="entry name" value="Purple acid phosphatase-like, N-terminal"/>
    <property type="match status" value="1"/>
</dbReference>
<dbReference type="InterPro" id="IPR032093">
    <property type="entry name" value="PhoD_N"/>
</dbReference>
<dbReference type="Pfam" id="PF16655">
    <property type="entry name" value="PhoD_N"/>
    <property type="match status" value="1"/>
</dbReference>
<organism evidence="4 5">
    <name type="scientific">Halorubellus litoreus</name>
    <dbReference type="NCBI Taxonomy" id="755308"/>
    <lineage>
        <taxon>Archaea</taxon>
        <taxon>Methanobacteriati</taxon>
        <taxon>Methanobacteriota</taxon>
        <taxon>Stenosarchaea group</taxon>
        <taxon>Halobacteria</taxon>
        <taxon>Halobacteriales</taxon>
        <taxon>Halorubellaceae</taxon>
        <taxon>Halorubellus</taxon>
    </lineage>
</organism>
<keyword evidence="5" id="KW-1185">Reference proteome</keyword>
<dbReference type="Pfam" id="PF09423">
    <property type="entry name" value="PhoD"/>
    <property type="match status" value="1"/>
</dbReference>
<evidence type="ECO:0000256" key="1">
    <source>
        <dbReference type="SAM" id="MobiDB-lite"/>
    </source>
</evidence>
<proteinExistence type="predicted"/>
<name>A0ABD5V9U2_9EURY</name>
<gene>
    <name evidence="4" type="ORF">ACFQGB_04170</name>
</gene>
<dbReference type="CDD" id="cd07389">
    <property type="entry name" value="MPP_PhoD"/>
    <property type="match status" value="1"/>
</dbReference>
<sequence>MDRGSGSGDEEPTAEPTNTEPRNQETTTRETTNGAAQTDESETGTDGSVTRTDESVPCESEGGVGGSTTGGVGGSTTGDGGRRRFLRSVAAATVGGGLLAILGDRDIVQPVAAADLDARDPTVVDVNADADPDAVFPQSVMSGGPTSSGAIVWTRLSPSAAAHNGMLVCQVATDPDFSDIVVSTIVPDARFSARHDHVVQVDLDGELDADSFYHYRFVYDGTATRTGRLRTLPEPDASPDSLRVAVVSCQDYQNGYYGAFHHVAEEDVDFLLHLGDFIYESANGQYTTPGRRVPEDRRLSLPSGKPLAESLDDFRYLYNRYKRDRFLQEALERHTLVAGWDDHEIGNNRYWDYAADAPVLPEKRRGRDPEFAIQLTANGIQAWVEHMPMRVDYDPEAEHLQNQLQLWRRVQFGDLVDLAVTDERLFRNGPPCPDGEVVTCFSEDERGRTMLGTDQKRWWKTWTAKSDARWTVWLNEVLTMPLTQGTGWNQVEFLHDAWDGFQHERHQLMRHLRRRGPRNFVTLTGDLHCAMAGIQHAHYGEFGRGDRGPRVGVELLAPAVSSVNAADVLTYPAWLDERDVDDLALEENPHLEFVDWHEHGYAVVEFTRDEARYTAYGVDIDENSADADRRTLAEYVVPDGRPRLQRRE</sequence>
<dbReference type="InterPro" id="IPR029052">
    <property type="entry name" value="Metallo-depent_PP-like"/>
</dbReference>
<dbReference type="SUPFAM" id="SSF56300">
    <property type="entry name" value="Metallo-dependent phosphatases"/>
    <property type="match status" value="1"/>
</dbReference>
<evidence type="ECO:0000313" key="5">
    <source>
        <dbReference type="Proteomes" id="UP001596395"/>
    </source>
</evidence>
<feature type="domain" description="Phospholipase D N-terminal" evidence="3">
    <location>
        <begin position="139"/>
        <end position="231"/>
    </location>
</feature>
<comment type="caution">
    <text evidence="4">The sequence shown here is derived from an EMBL/GenBank/DDBJ whole genome shotgun (WGS) entry which is preliminary data.</text>
</comment>
<dbReference type="Gene3D" id="3.60.21.70">
    <property type="entry name" value="PhoD-like phosphatase"/>
    <property type="match status" value="1"/>
</dbReference>
<dbReference type="InterPro" id="IPR052900">
    <property type="entry name" value="Phospholipid_Metab_Enz"/>
</dbReference>
<feature type="compositionally biased region" description="Low complexity" evidence="1">
    <location>
        <begin position="14"/>
        <end position="38"/>
    </location>
</feature>
<dbReference type="Proteomes" id="UP001596395">
    <property type="component" value="Unassembled WGS sequence"/>
</dbReference>
<dbReference type="InterPro" id="IPR038607">
    <property type="entry name" value="PhoD-like_sf"/>
</dbReference>
<dbReference type="RefSeq" id="WP_336349047.1">
    <property type="nucleotide sequence ID" value="NZ_JAZAQL010000001.1"/>
</dbReference>
<feature type="domain" description="PhoD-like phosphatase metallophosphatase" evidence="2">
    <location>
        <begin position="245"/>
        <end position="612"/>
    </location>
</feature>
<feature type="compositionally biased region" description="Gly residues" evidence="1">
    <location>
        <begin position="62"/>
        <end position="79"/>
    </location>
</feature>
<reference evidence="4 5" key="1">
    <citation type="journal article" date="2019" name="Int. J. Syst. Evol. Microbiol.">
        <title>The Global Catalogue of Microorganisms (GCM) 10K type strain sequencing project: providing services to taxonomists for standard genome sequencing and annotation.</title>
        <authorList>
            <consortium name="The Broad Institute Genomics Platform"/>
            <consortium name="The Broad Institute Genome Sequencing Center for Infectious Disease"/>
            <person name="Wu L."/>
            <person name="Ma J."/>
        </authorList>
    </citation>
    <scope>NUCLEOTIDE SEQUENCE [LARGE SCALE GENOMIC DNA]</scope>
    <source>
        <strain evidence="4 5">GX26</strain>
    </source>
</reference>
<accession>A0ABD5V9U2</accession>
<evidence type="ECO:0000259" key="3">
    <source>
        <dbReference type="Pfam" id="PF16655"/>
    </source>
</evidence>
<feature type="region of interest" description="Disordered" evidence="1">
    <location>
        <begin position="1"/>
        <end position="81"/>
    </location>
</feature>
<evidence type="ECO:0000259" key="2">
    <source>
        <dbReference type="Pfam" id="PF09423"/>
    </source>
</evidence>